<evidence type="ECO:0000313" key="2">
    <source>
        <dbReference type="EMBL" id="KAG5640811.1"/>
    </source>
</evidence>
<comment type="caution">
    <text evidence="2">The sequence shown here is derived from an EMBL/GenBank/DDBJ whole genome shotgun (WGS) entry which is preliminary data.</text>
</comment>
<evidence type="ECO:0000313" key="3">
    <source>
        <dbReference type="Proteomes" id="UP000775547"/>
    </source>
</evidence>
<name>A0A9P7K718_9AGAR</name>
<feature type="region of interest" description="Disordered" evidence="1">
    <location>
        <begin position="48"/>
        <end position="80"/>
    </location>
</feature>
<dbReference type="Proteomes" id="UP000775547">
    <property type="component" value="Unassembled WGS sequence"/>
</dbReference>
<reference evidence="2" key="2">
    <citation type="submission" date="2021-10" db="EMBL/GenBank/DDBJ databases">
        <title>Phylogenomics reveals ancestral predisposition of the termite-cultivated fungus Termitomyces towards a domesticated lifestyle.</title>
        <authorList>
            <person name="Auxier B."/>
            <person name="Grum-Grzhimaylo A."/>
            <person name="Cardenas M.E."/>
            <person name="Lodge J.D."/>
            <person name="Laessoe T."/>
            <person name="Pedersen O."/>
            <person name="Smith M.E."/>
            <person name="Kuyper T.W."/>
            <person name="Franco-Molano E.A."/>
            <person name="Baroni T.J."/>
            <person name="Aanen D.K."/>
        </authorList>
    </citation>
    <scope>NUCLEOTIDE SEQUENCE</scope>
    <source>
        <strain evidence="2">AP01</strain>
        <tissue evidence="2">Mycelium</tissue>
    </source>
</reference>
<protein>
    <submittedName>
        <fullName evidence="2">Uncharacterized protein</fullName>
    </submittedName>
</protein>
<evidence type="ECO:0000256" key="1">
    <source>
        <dbReference type="SAM" id="MobiDB-lite"/>
    </source>
</evidence>
<proteinExistence type="predicted"/>
<dbReference type="EMBL" id="JABCKV010000493">
    <property type="protein sequence ID" value="KAG5640811.1"/>
    <property type="molecule type" value="Genomic_DNA"/>
</dbReference>
<dbReference type="AlphaFoldDB" id="A0A9P7K718"/>
<dbReference type="OrthoDB" id="3263473at2759"/>
<reference evidence="2" key="1">
    <citation type="submission" date="2020-07" db="EMBL/GenBank/DDBJ databases">
        <authorList>
            <person name="Nieuwenhuis M."/>
            <person name="Van De Peppel L.J.J."/>
        </authorList>
    </citation>
    <scope>NUCLEOTIDE SEQUENCE</scope>
    <source>
        <strain evidence="2">AP01</strain>
        <tissue evidence="2">Mycelium</tissue>
    </source>
</reference>
<gene>
    <name evidence="2" type="ORF">DXG03_006948</name>
</gene>
<organism evidence="2 3">
    <name type="scientific">Asterophora parasitica</name>
    <dbReference type="NCBI Taxonomy" id="117018"/>
    <lineage>
        <taxon>Eukaryota</taxon>
        <taxon>Fungi</taxon>
        <taxon>Dikarya</taxon>
        <taxon>Basidiomycota</taxon>
        <taxon>Agaricomycotina</taxon>
        <taxon>Agaricomycetes</taxon>
        <taxon>Agaricomycetidae</taxon>
        <taxon>Agaricales</taxon>
        <taxon>Tricholomatineae</taxon>
        <taxon>Lyophyllaceae</taxon>
        <taxon>Asterophora</taxon>
    </lineage>
</organism>
<accession>A0A9P7K718</accession>
<feature type="non-terminal residue" evidence="2">
    <location>
        <position position="1"/>
    </location>
</feature>
<sequence length="91" mass="10600">MSWIWARLGDGSQMVNNEGMKDAPRIEYCKTKARADRWSEEVELLLEEMHRPHSQKQPTTRKHNAPPARGAQKQNTSADSTHAHVVWYLRF</sequence>
<keyword evidence="3" id="KW-1185">Reference proteome</keyword>